<keyword evidence="6" id="KW-1185">Reference proteome</keyword>
<reference evidence="5 6" key="1">
    <citation type="submission" date="2018-04" db="EMBL/GenBank/DDBJ databases">
        <title>Novel species isolated from glacier.</title>
        <authorList>
            <person name="Liu Q."/>
            <person name="Xin Y.-H."/>
        </authorList>
    </citation>
    <scope>NUCLEOTIDE SEQUENCE [LARGE SCALE GENOMIC DNA]</scope>
    <source>
        <strain evidence="5 6">GT1R17</strain>
    </source>
</reference>
<dbReference type="EMBL" id="QANS01000007">
    <property type="protein sequence ID" value="PTU30134.1"/>
    <property type="molecule type" value="Genomic_DNA"/>
</dbReference>
<dbReference type="Proteomes" id="UP000244248">
    <property type="component" value="Unassembled WGS sequence"/>
</dbReference>
<dbReference type="InterPro" id="IPR018060">
    <property type="entry name" value="HTH_AraC"/>
</dbReference>
<evidence type="ECO:0000256" key="2">
    <source>
        <dbReference type="ARBA" id="ARBA00023125"/>
    </source>
</evidence>
<evidence type="ECO:0000313" key="5">
    <source>
        <dbReference type="EMBL" id="PTU30134.1"/>
    </source>
</evidence>
<dbReference type="InterPro" id="IPR018062">
    <property type="entry name" value="HTH_AraC-typ_CS"/>
</dbReference>
<dbReference type="GO" id="GO:0043565">
    <property type="term" value="F:sequence-specific DNA binding"/>
    <property type="evidence" value="ECO:0007669"/>
    <property type="project" value="InterPro"/>
</dbReference>
<organism evidence="5 6">
    <name type="scientific">Stenotrophobium rhamnosiphilum</name>
    <dbReference type="NCBI Taxonomy" id="2029166"/>
    <lineage>
        <taxon>Bacteria</taxon>
        <taxon>Pseudomonadati</taxon>
        <taxon>Pseudomonadota</taxon>
        <taxon>Gammaproteobacteria</taxon>
        <taxon>Nevskiales</taxon>
        <taxon>Nevskiaceae</taxon>
        <taxon>Stenotrophobium</taxon>
    </lineage>
</organism>
<proteinExistence type="predicted"/>
<name>A0A2T5MC31_9GAMM</name>
<comment type="caution">
    <text evidence="5">The sequence shown here is derived from an EMBL/GenBank/DDBJ whole genome shotgun (WGS) entry which is preliminary data.</text>
</comment>
<dbReference type="PRINTS" id="PR00032">
    <property type="entry name" value="HTHARAC"/>
</dbReference>
<dbReference type="PANTHER" id="PTHR46796">
    <property type="entry name" value="HTH-TYPE TRANSCRIPTIONAL ACTIVATOR RHAS-RELATED"/>
    <property type="match status" value="1"/>
</dbReference>
<gene>
    <name evidence="5" type="ORF">CJD38_16470</name>
</gene>
<dbReference type="RefSeq" id="WP_107941480.1">
    <property type="nucleotide sequence ID" value="NZ_QANS01000007.1"/>
</dbReference>
<dbReference type="AlphaFoldDB" id="A0A2T5MC31"/>
<dbReference type="Gene3D" id="1.10.10.60">
    <property type="entry name" value="Homeodomain-like"/>
    <property type="match status" value="1"/>
</dbReference>
<dbReference type="InterPro" id="IPR009057">
    <property type="entry name" value="Homeodomain-like_sf"/>
</dbReference>
<dbReference type="InterPro" id="IPR020449">
    <property type="entry name" value="Tscrpt_reg_AraC-type_HTH"/>
</dbReference>
<dbReference type="PROSITE" id="PS01124">
    <property type="entry name" value="HTH_ARAC_FAMILY_2"/>
    <property type="match status" value="1"/>
</dbReference>
<keyword evidence="1" id="KW-0805">Transcription regulation</keyword>
<dbReference type="SMART" id="SM00342">
    <property type="entry name" value="HTH_ARAC"/>
    <property type="match status" value="1"/>
</dbReference>
<dbReference type="PANTHER" id="PTHR46796:SF6">
    <property type="entry name" value="ARAC SUBFAMILY"/>
    <property type="match status" value="1"/>
</dbReference>
<dbReference type="PROSITE" id="PS00041">
    <property type="entry name" value="HTH_ARAC_FAMILY_1"/>
    <property type="match status" value="1"/>
</dbReference>
<evidence type="ECO:0000256" key="3">
    <source>
        <dbReference type="ARBA" id="ARBA00023163"/>
    </source>
</evidence>
<keyword evidence="2" id="KW-0238">DNA-binding</keyword>
<protein>
    <submittedName>
        <fullName evidence="5">AraC family transcriptional regulator</fullName>
    </submittedName>
</protein>
<evidence type="ECO:0000259" key="4">
    <source>
        <dbReference type="PROSITE" id="PS01124"/>
    </source>
</evidence>
<dbReference type="InterPro" id="IPR050204">
    <property type="entry name" value="AraC_XylS_family_regulators"/>
</dbReference>
<feature type="domain" description="HTH araC/xylS-type" evidence="4">
    <location>
        <begin position="183"/>
        <end position="283"/>
    </location>
</feature>
<dbReference type="GO" id="GO:0003700">
    <property type="term" value="F:DNA-binding transcription factor activity"/>
    <property type="evidence" value="ECO:0007669"/>
    <property type="project" value="InterPro"/>
</dbReference>
<evidence type="ECO:0000256" key="1">
    <source>
        <dbReference type="ARBA" id="ARBA00023015"/>
    </source>
</evidence>
<sequence>MTQHTATALATIEAELRVPVATAQIVHFDLAEPVDNVMRDEGVYRFDLSLTPRMRNARACYRNRWNPQRFERLGNIFVVPPGEAMQARSDGGRQDSIVCNLRPELIRTWFGGELEWTDRRLHAGLDLNDANIRRLLLRLAEEMRHPGFASEMLVELVAGQMAIELGRYCANINEGPTTGGLAAWRLRLIDERLREVREPPTLEELAGLCRLSVRQLTRGFRESRGCSIGEHVVSCRLEHAKKLLATDTSVKAVAYSLGFSSPSSFCYAFRKATDETPQEFRQRSLPAVQ</sequence>
<accession>A0A2T5MC31</accession>
<evidence type="ECO:0000313" key="6">
    <source>
        <dbReference type="Proteomes" id="UP000244248"/>
    </source>
</evidence>
<dbReference type="Pfam" id="PF12833">
    <property type="entry name" value="HTH_18"/>
    <property type="match status" value="1"/>
</dbReference>
<keyword evidence="3" id="KW-0804">Transcription</keyword>
<dbReference type="OrthoDB" id="5701903at2"/>
<dbReference type="SUPFAM" id="SSF46689">
    <property type="entry name" value="Homeodomain-like"/>
    <property type="match status" value="1"/>
</dbReference>